<evidence type="ECO:0000313" key="4">
    <source>
        <dbReference type="Proteomes" id="UP000034175"/>
    </source>
</evidence>
<organism evidence="3 4">
    <name type="scientific">Candidatus Magasanikbacteria bacterium GW2011_GWA2_46_17</name>
    <dbReference type="NCBI Taxonomy" id="1619042"/>
    <lineage>
        <taxon>Bacteria</taxon>
        <taxon>Candidatus Magasanikiibacteriota</taxon>
    </lineage>
</organism>
<evidence type="ECO:0000256" key="1">
    <source>
        <dbReference type="SAM" id="Phobius"/>
    </source>
</evidence>
<protein>
    <recommendedName>
        <fullName evidence="2">Transcobalamin-like C-terminal domain-containing protein</fullName>
    </recommendedName>
</protein>
<evidence type="ECO:0000313" key="3">
    <source>
        <dbReference type="EMBL" id="KKU26136.1"/>
    </source>
</evidence>
<sequence>MSHPTIRQLRTMVLSGVAAFVLLGGIIGGVLFVKNYLPKRVSNVLPQSQAIMANEADQSALSAVTETATLIVGKEMYVDTVQEGATVYDMMRRARELSSLKFKTKKAAGMDAFVEEINGVANDVKKNMYWVYYVNGQSAQAGISAQTVKPDDKVEWKYKKMTNDQFLMTNQTPITQ</sequence>
<name>A0A0G1P097_9BACT</name>
<feature type="transmembrane region" description="Helical" evidence="1">
    <location>
        <begin position="12"/>
        <end position="33"/>
    </location>
</feature>
<accession>A0A0G1P097</accession>
<proteinExistence type="predicted"/>
<keyword evidence="1" id="KW-1133">Transmembrane helix</keyword>
<dbReference type="EMBL" id="LCMA01000012">
    <property type="protein sequence ID" value="KKU26136.1"/>
    <property type="molecule type" value="Genomic_DNA"/>
</dbReference>
<dbReference type="Pfam" id="PF14478">
    <property type="entry name" value="DUF4430"/>
    <property type="match status" value="1"/>
</dbReference>
<dbReference type="Proteomes" id="UP000034175">
    <property type="component" value="Unassembled WGS sequence"/>
</dbReference>
<feature type="domain" description="Transcobalamin-like C-terminal" evidence="2">
    <location>
        <begin position="84"/>
        <end position="160"/>
    </location>
</feature>
<dbReference type="InterPro" id="IPR027954">
    <property type="entry name" value="Transcobalamin-like_C"/>
</dbReference>
<keyword evidence="1" id="KW-0472">Membrane</keyword>
<gene>
    <name evidence="3" type="ORF">UX39_C0012G0013</name>
</gene>
<dbReference type="Gene3D" id="2.170.130.30">
    <property type="match status" value="1"/>
</dbReference>
<keyword evidence="1" id="KW-0812">Transmembrane</keyword>
<reference evidence="3 4" key="1">
    <citation type="journal article" date="2015" name="Nature">
        <title>rRNA introns, odd ribosomes, and small enigmatic genomes across a large radiation of phyla.</title>
        <authorList>
            <person name="Brown C.T."/>
            <person name="Hug L.A."/>
            <person name="Thomas B.C."/>
            <person name="Sharon I."/>
            <person name="Castelle C.J."/>
            <person name="Singh A."/>
            <person name="Wilkins M.J."/>
            <person name="Williams K.H."/>
            <person name="Banfield J.F."/>
        </authorList>
    </citation>
    <scope>NUCLEOTIDE SEQUENCE [LARGE SCALE GENOMIC DNA]</scope>
</reference>
<comment type="caution">
    <text evidence="3">The sequence shown here is derived from an EMBL/GenBank/DDBJ whole genome shotgun (WGS) entry which is preliminary data.</text>
</comment>
<dbReference type="AlphaFoldDB" id="A0A0G1P097"/>
<evidence type="ECO:0000259" key="2">
    <source>
        <dbReference type="Pfam" id="PF14478"/>
    </source>
</evidence>